<evidence type="ECO:0000256" key="16">
    <source>
        <dbReference type="SAM" id="MobiDB-lite"/>
    </source>
</evidence>
<dbReference type="GO" id="GO:0016330">
    <property type="term" value="P:second mitotic wave involved in compound eye morphogenesis"/>
    <property type="evidence" value="ECO:0007669"/>
    <property type="project" value="UniProtKB-ARBA"/>
</dbReference>
<dbReference type="GO" id="GO:0009986">
    <property type="term" value="C:cell surface"/>
    <property type="evidence" value="ECO:0007669"/>
    <property type="project" value="UniProtKB-ARBA"/>
</dbReference>
<dbReference type="PROSITE" id="PS50026">
    <property type="entry name" value="EGF_3"/>
    <property type="match status" value="7"/>
</dbReference>
<reference evidence="21" key="1">
    <citation type="submission" date="2013-04" db="EMBL/GenBank/DDBJ databases">
        <authorList>
            <person name="Piulachs M."/>
        </authorList>
    </citation>
    <scope>NUCLEOTIDE SEQUENCE</scope>
    <source>
        <tissue evidence="21">Ovary</tissue>
    </source>
</reference>
<evidence type="ECO:0000256" key="17">
    <source>
        <dbReference type="SAM" id="Phobius"/>
    </source>
</evidence>
<dbReference type="FunFam" id="2.10.25.10:FF:000143">
    <property type="entry name" value="Protein crumbs 1"/>
    <property type="match status" value="1"/>
</dbReference>
<dbReference type="Pfam" id="PF21700">
    <property type="entry name" value="EGF_DL_JAG"/>
    <property type="match status" value="1"/>
</dbReference>
<dbReference type="PROSITE" id="PS01186">
    <property type="entry name" value="EGF_2"/>
    <property type="match status" value="8"/>
</dbReference>
<evidence type="ECO:0000256" key="13">
    <source>
        <dbReference type="PROSITE-ProRule" id="PRU00076"/>
    </source>
</evidence>
<dbReference type="Gene3D" id="2.10.25.10">
    <property type="entry name" value="Laminin"/>
    <property type="match status" value="8"/>
</dbReference>
<dbReference type="GO" id="GO:0035239">
    <property type="term" value="P:tube morphogenesis"/>
    <property type="evidence" value="ECO:0007669"/>
    <property type="project" value="UniProtKB-ARBA"/>
</dbReference>
<name>X5J6H3_BLAGE</name>
<dbReference type="InterPro" id="IPR013032">
    <property type="entry name" value="EGF-like_CS"/>
</dbReference>
<dbReference type="FunFam" id="2.10.25.10:FF:000064">
    <property type="entry name" value="Delta-like protein"/>
    <property type="match status" value="1"/>
</dbReference>
<feature type="region of interest" description="Disordered" evidence="16">
    <location>
        <begin position="737"/>
        <end position="758"/>
    </location>
</feature>
<feature type="disulfide bond" evidence="13">
    <location>
        <begin position="511"/>
        <end position="520"/>
    </location>
</feature>
<organism evidence="21">
    <name type="scientific">Blattella germanica</name>
    <name type="common">German cockroach</name>
    <name type="synonym">Blatta germanica</name>
    <dbReference type="NCBI Taxonomy" id="6973"/>
    <lineage>
        <taxon>Eukaryota</taxon>
        <taxon>Metazoa</taxon>
        <taxon>Ecdysozoa</taxon>
        <taxon>Arthropoda</taxon>
        <taxon>Hexapoda</taxon>
        <taxon>Insecta</taxon>
        <taxon>Pterygota</taxon>
        <taxon>Neoptera</taxon>
        <taxon>Polyneoptera</taxon>
        <taxon>Dictyoptera</taxon>
        <taxon>Blattodea</taxon>
        <taxon>Blaberoidea</taxon>
        <taxon>Blattellidae</taxon>
        <taxon>Blattella</taxon>
    </lineage>
</organism>
<comment type="caution">
    <text evidence="13">Lacks conserved residue(s) required for the propagation of feature annotation.</text>
</comment>
<dbReference type="FunFam" id="2.10.25.140:FF:000001">
    <property type="entry name" value="Delta-like protein"/>
    <property type="match status" value="1"/>
</dbReference>
<evidence type="ECO:0000313" key="21">
    <source>
        <dbReference type="EMBL" id="CCX34985.1"/>
    </source>
</evidence>
<evidence type="ECO:0000256" key="1">
    <source>
        <dbReference type="ARBA" id="ARBA00004479"/>
    </source>
</evidence>
<evidence type="ECO:0000256" key="15">
    <source>
        <dbReference type="RuleBase" id="RU280815"/>
    </source>
</evidence>
<dbReference type="PANTHER" id="PTHR12916">
    <property type="entry name" value="CYTOCHROME C OXIDASE POLYPEPTIDE VIC-2"/>
    <property type="match status" value="1"/>
</dbReference>
<keyword evidence="3 13" id="KW-0245">EGF-like domain</keyword>
<dbReference type="GO" id="GO:0045179">
    <property type="term" value="C:apical cortex"/>
    <property type="evidence" value="ECO:0007669"/>
    <property type="project" value="UniProtKB-ARBA"/>
</dbReference>
<evidence type="ECO:0000256" key="3">
    <source>
        <dbReference type="ARBA" id="ARBA00022536"/>
    </source>
</evidence>
<keyword evidence="7" id="KW-0106">Calcium</keyword>
<reference evidence="21" key="2">
    <citation type="submission" date="2014-04" db="EMBL/GenBank/DDBJ databases">
        <title>Hippo promotes mitotic to endocycle switch in follicular cells and maintains stalk cell fate through Notch.</title>
        <authorList>
            <person name="Irles P."/>
            <person name="Piulachs M.D."/>
        </authorList>
    </citation>
    <scope>NUCLEOTIDE SEQUENCE</scope>
    <source>
        <tissue evidence="21">Ovary</tissue>
    </source>
</reference>
<dbReference type="PRINTS" id="PR00010">
    <property type="entry name" value="EGFBLOOD"/>
</dbReference>
<feature type="domain" description="EGF-like" evidence="19">
    <location>
        <begin position="523"/>
        <end position="559"/>
    </location>
</feature>
<dbReference type="PROSITE" id="PS00022">
    <property type="entry name" value="EGF_1"/>
    <property type="match status" value="8"/>
</dbReference>
<dbReference type="GO" id="GO:0048646">
    <property type="term" value="P:anatomical structure formation involved in morphogenesis"/>
    <property type="evidence" value="ECO:0007669"/>
    <property type="project" value="UniProtKB-ARBA"/>
</dbReference>
<dbReference type="PROSITE" id="PS51051">
    <property type="entry name" value="DSL"/>
    <property type="match status" value="1"/>
</dbReference>
<feature type="domain" description="EGF-like" evidence="19">
    <location>
        <begin position="447"/>
        <end position="483"/>
    </location>
</feature>
<dbReference type="GO" id="GO:0008587">
    <property type="term" value="P:imaginal disc-derived wing margin morphogenesis"/>
    <property type="evidence" value="ECO:0007669"/>
    <property type="project" value="UniProtKB-ARBA"/>
</dbReference>
<feature type="disulfide bond" evidence="13">
    <location>
        <begin position="473"/>
        <end position="482"/>
    </location>
</feature>
<dbReference type="EMBL" id="HF969256">
    <property type="protein sequence ID" value="CCX34985.1"/>
    <property type="molecule type" value="mRNA"/>
</dbReference>
<dbReference type="Pfam" id="PF12661">
    <property type="entry name" value="hEGF"/>
    <property type="match status" value="1"/>
</dbReference>
<accession>X5J6H3</accession>
<dbReference type="Pfam" id="PF00008">
    <property type="entry name" value="EGF"/>
    <property type="match status" value="6"/>
</dbReference>
<evidence type="ECO:0000259" key="20">
    <source>
        <dbReference type="PROSITE" id="PS51051"/>
    </source>
</evidence>
<feature type="chain" id="PRO_5004956258" description="Delta-like protein" evidence="18">
    <location>
        <begin position="22"/>
        <end position="853"/>
    </location>
</feature>
<dbReference type="FunFam" id="2.10.25.10:FF:000434">
    <property type="entry name" value="Predicted protein"/>
    <property type="match status" value="1"/>
</dbReference>
<dbReference type="FunFam" id="2.10.25.10:FF:000018">
    <property type="entry name" value="Delta-like 1"/>
    <property type="match status" value="1"/>
</dbReference>
<feature type="domain" description="EGF-like" evidence="19">
    <location>
        <begin position="409"/>
        <end position="445"/>
    </location>
</feature>
<dbReference type="SMART" id="SM00181">
    <property type="entry name" value="EGF"/>
    <property type="match status" value="10"/>
</dbReference>
<feature type="transmembrane region" description="Helical" evidence="17">
    <location>
        <begin position="602"/>
        <end position="626"/>
    </location>
</feature>
<feature type="disulfide bond" evidence="14">
    <location>
        <begin position="214"/>
        <end position="223"/>
    </location>
</feature>
<dbReference type="InterPro" id="IPR009030">
    <property type="entry name" value="Growth_fac_rcpt_cys_sf"/>
</dbReference>
<dbReference type="PROSITE" id="PS00010">
    <property type="entry name" value="ASX_HYDROXYL"/>
    <property type="match status" value="5"/>
</dbReference>
<dbReference type="InterPro" id="IPR001881">
    <property type="entry name" value="EGF-like_Ca-bd_dom"/>
</dbReference>
<dbReference type="Pfam" id="PF01414">
    <property type="entry name" value="DSL"/>
    <property type="match status" value="1"/>
</dbReference>
<dbReference type="CDD" id="cd00054">
    <property type="entry name" value="EGF_CA"/>
    <property type="match status" value="7"/>
</dbReference>
<keyword evidence="2 15" id="KW-0217">Developmental protein</keyword>
<dbReference type="GO" id="GO:0007498">
    <property type="term" value="P:mesoderm development"/>
    <property type="evidence" value="ECO:0007669"/>
    <property type="project" value="UniProtKB-ARBA"/>
</dbReference>
<dbReference type="InterPro" id="IPR000152">
    <property type="entry name" value="EGF-type_Asp/Asn_hydroxyl_site"/>
</dbReference>
<dbReference type="Pfam" id="PF07657">
    <property type="entry name" value="MNNL"/>
    <property type="match status" value="1"/>
</dbReference>
<evidence type="ECO:0000256" key="10">
    <source>
        <dbReference type="ARBA" id="ARBA00023136"/>
    </source>
</evidence>
<keyword evidence="11 13" id="KW-1015">Disulfide bond</keyword>
<dbReference type="GO" id="GO:0050793">
    <property type="term" value="P:regulation of developmental process"/>
    <property type="evidence" value="ECO:0007669"/>
    <property type="project" value="UniProtKB-ARBA"/>
</dbReference>
<dbReference type="SMART" id="SM00179">
    <property type="entry name" value="EGF_CA"/>
    <property type="match status" value="7"/>
</dbReference>
<feature type="disulfide bond" evidence="13">
    <location>
        <begin position="397"/>
        <end position="406"/>
    </location>
</feature>
<feature type="compositionally biased region" description="Polar residues" evidence="16">
    <location>
        <begin position="774"/>
        <end position="791"/>
    </location>
</feature>
<proteinExistence type="evidence at transcript level"/>
<evidence type="ECO:0000256" key="7">
    <source>
        <dbReference type="ARBA" id="ARBA00022837"/>
    </source>
</evidence>
<feature type="compositionally biased region" description="Basic and acidic residues" evidence="16">
    <location>
        <begin position="634"/>
        <end position="649"/>
    </location>
</feature>
<dbReference type="GO" id="GO:0005112">
    <property type="term" value="F:Notch binding"/>
    <property type="evidence" value="ECO:0007669"/>
    <property type="project" value="TreeGrafter"/>
</dbReference>
<dbReference type="PANTHER" id="PTHR12916:SF10">
    <property type="entry name" value="NEUROGENIC LOCUS NOTCH HOMOLOG PROTEIN 2 PRECURSOR"/>
    <property type="match status" value="1"/>
</dbReference>
<feature type="region of interest" description="Disordered" evidence="16">
    <location>
        <begin position="772"/>
        <end position="792"/>
    </location>
</feature>
<feature type="disulfide bond" evidence="13">
    <location>
        <begin position="549"/>
        <end position="558"/>
    </location>
</feature>
<keyword evidence="12" id="KW-0325">Glycoprotein</keyword>
<dbReference type="GO" id="GO:0030718">
    <property type="term" value="P:germ-line stem cell population maintenance"/>
    <property type="evidence" value="ECO:0007669"/>
    <property type="project" value="UniProtKB-ARBA"/>
</dbReference>
<protein>
    <recommendedName>
        <fullName evidence="15">Delta-like protein</fullName>
    </recommendedName>
</protein>
<dbReference type="InterPro" id="IPR000742">
    <property type="entry name" value="EGF"/>
</dbReference>
<dbReference type="GO" id="GO:0005886">
    <property type="term" value="C:plasma membrane"/>
    <property type="evidence" value="ECO:0007669"/>
    <property type="project" value="UniProtKB-ARBA"/>
</dbReference>
<evidence type="ECO:0000256" key="8">
    <source>
        <dbReference type="ARBA" id="ARBA00022902"/>
    </source>
</evidence>
<comment type="function">
    <text evidence="15">Putative Notch ligand involved in the mediation of Notch signaling.</text>
</comment>
<keyword evidence="4 15" id="KW-0812">Transmembrane</keyword>
<keyword evidence="10 15" id="KW-0472">Membrane</keyword>
<evidence type="ECO:0000256" key="12">
    <source>
        <dbReference type="ARBA" id="ARBA00023180"/>
    </source>
</evidence>
<evidence type="ECO:0000256" key="5">
    <source>
        <dbReference type="ARBA" id="ARBA00022729"/>
    </source>
</evidence>
<dbReference type="InterPro" id="IPR001774">
    <property type="entry name" value="DSL"/>
</dbReference>
<evidence type="ECO:0000256" key="18">
    <source>
        <dbReference type="SAM" id="SignalP"/>
    </source>
</evidence>
<dbReference type="GO" id="GO:0048863">
    <property type="term" value="P:stem cell differentiation"/>
    <property type="evidence" value="ECO:0007669"/>
    <property type="project" value="UniProtKB-ARBA"/>
</dbReference>
<dbReference type="InterPro" id="IPR011651">
    <property type="entry name" value="Notch_ligand_N"/>
</dbReference>
<feature type="domain" description="EGF-like" evidence="19">
    <location>
        <begin position="330"/>
        <end position="369"/>
    </location>
</feature>
<sequence length="853" mass="92483">MRWIQEMVVFVILAAFQQVSCSGVFELRLKSFINDYGKDSVGQCCSGTRSPSTGACSGPCRTRFRVCLKHYQAKIDTTSPCTFGDVITPVLGDNSVHLVGSAQHDGFANPIRFPFDFTWPGTFSLIVEALHDNNNSTSRSGGETLITRLTTQRWLDVGEDWTEDEHRSSHSVMRYEYRVTCDAHYYGAGCANLCRPRDDNFGHYKCSPTGDRVCLSGWQGDYCTKPRCLPGCDDQHGHCNQPNECLCHSGWKGRLCDECERYPGCLHGTCQKPWDCLCNEGWGGLFCNQDLNYCTNHKPCRHGGTCFNTGQGSYTCSCPPGYTGTDCERELDDCALHPCQNGGTCKENGNGTGSYRCECTKGWHGPHCETSAQTCEDRPCRNGGSCADTSQGYTCKCPPGFSGTDCEHQIDECAPSPCKNNASCVDRINGFECICPLGFSGVRCETNIDDCQGNPCLHGGTCVDMVNQFRCQCVPGYVGPLCQSKVDYCQTKPCANGGECIDLTNDFKCNCRPGFTGKDCSTDIDECSSSPCKNGATCLNRVNSFQCQCPPGYRGITCSEEATVVSGQDDSSAGAYLATAGNISRHVLEQPREDTGLSTEHVVVIATLSTAVPILVLVAAVVVMCMKRRRKREQQRADEEARMQNERNAVHSSMAKRGASGSVGGDTHMIKNTWGKCINNVLAAGDDGGGGGGGGSVANIVSVSGDLSSASDLCYPKQQQQQVATDNSGPVYTLQRTRSHKQLNTDVHRSSQSNRTSTAALLSSKLDKDFDNLCPSNSTQQQQQRAPSSNAAADKRISILSVDSSLCSASDPTLVKRCMDKDSNSILSATAGSRADKQCICDRRTTFTIKKVY</sequence>
<keyword evidence="9 15" id="KW-1133">Transmembrane helix</keyword>
<dbReference type="SMART" id="SM00051">
    <property type="entry name" value="DSL"/>
    <property type="match status" value="1"/>
</dbReference>
<dbReference type="GO" id="GO:0035214">
    <property type="term" value="P:eye-antennal disc development"/>
    <property type="evidence" value="ECO:0007669"/>
    <property type="project" value="UniProtKB-ARBA"/>
</dbReference>
<feature type="domain" description="DSL" evidence="20">
    <location>
        <begin position="179"/>
        <end position="223"/>
    </location>
</feature>
<dbReference type="AlphaFoldDB" id="X5J6H3"/>
<dbReference type="FunFam" id="2.10.25.10:FF:000230">
    <property type="entry name" value="Delta-like protein"/>
    <property type="match status" value="2"/>
</dbReference>
<dbReference type="GO" id="GO:0030855">
    <property type="term" value="P:epithelial cell differentiation"/>
    <property type="evidence" value="ECO:0007669"/>
    <property type="project" value="UniProtKB-ARBA"/>
</dbReference>
<feature type="disulfide bond" evidence="13">
    <location>
        <begin position="359"/>
        <end position="368"/>
    </location>
</feature>
<dbReference type="GO" id="GO:0048018">
    <property type="term" value="F:receptor ligand activity"/>
    <property type="evidence" value="ECO:0007669"/>
    <property type="project" value="UniProtKB-ARBA"/>
</dbReference>
<comment type="subcellular location">
    <subcellularLocation>
        <location evidence="1 15">Membrane</location>
        <topology evidence="1 15">Single-pass type I membrane protein</topology>
    </subcellularLocation>
</comment>
<evidence type="ECO:0000256" key="9">
    <source>
        <dbReference type="ARBA" id="ARBA00022989"/>
    </source>
</evidence>
<evidence type="ECO:0000256" key="6">
    <source>
        <dbReference type="ARBA" id="ARBA00022737"/>
    </source>
</evidence>
<dbReference type="GO" id="GO:0043208">
    <property type="term" value="F:glycosphingolipid binding"/>
    <property type="evidence" value="ECO:0007669"/>
    <property type="project" value="UniProtKB-ARBA"/>
</dbReference>
<dbReference type="GO" id="GO:0048100">
    <property type="term" value="P:wing disc anterior/posterior pattern formation"/>
    <property type="evidence" value="ECO:0007669"/>
    <property type="project" value="UniProtKB-ARBA"/>
</dbReference>
<evidence type="ECO:0000256" key="11">
    <source>
        <dbReference type="ARBA" id="ARBA00023157"/>
    </source>
</evidence>
<feature type="disulfide bond" evidence="14">
    <location>
        <begin position="194"/>
        <end position="206"/>
    </location>
</feature>
<dbReference type="GO" id="GO:0042063">
    <property type="term" value="P:gliogenesis"/>
    <property type="evidence" value="ECO:0007669"/>
    <property type="project" value="UniProtKB-ARBA"/>
</dbReference>
<feature type="domain" description="EGF-like" evidence="19">
    <location>
        <begin position="290"/>
        <end position="328"/>
    </location>
</feature>
<feature type="disulfide bond" evidence="13">
    <location>
        <begin position="435"/>
        <end position="444"/>
    </location>
</feature>
<dbReference type="Gene3D" id="2.60.40.3510">
    <property type="match status" value="1"/>
</dbReference>
<dbReference type="FunFam" id="2.10.25.10:FF:000122">
    <property type="entry name" value="Protein crumbs homolog 2"/>
    <property type="match status" value="1"/>
</dbReference>
<dbReference type="FunFam" id="2.10.25.10:FF:000066">
    <property type="entry name" value="FAT atypical cadherin 4"/>
    <property type="match status" value="1"/>
</dbReference>
<evidence type="ECO:0000259" key="19">
    <source>
        <dbReference type="PROSITE" id="PS50026"/>
    </source>
</evidence>
<evidence type="ECO:0000256" key="14">
    <source>
        <dbReference type="PROSITE-ProRule" id="PRU00377"/>
    </source>
</evidence>
<dbReference type="SUPFAM" id="SSF57196">
    <property type="entry name" value="EGF/Laminin"/>
    <property type="match status" value="4"/>
</dbReference>
<dbReference type="GO" id="GO:0046331">
    <property type="term" value="P:lateral inhibition"/>
    <property type="evidence" value="ECO:0007669"/>
    <property type="project" value="UniProtKB-ARBA"/>
</dbReference>
<feature type="domain" description="EGF-like" evidence="19">
    <location>
        <begin position="371"/>
        <end position="407"/>
    </location>
</feature>
<feature type="disulfide bond" evidence="14">
    <location>
        <begin position="181"/>
        <end position="190"/>
    </location>
</feature>
<gene>
    <name evidence="21" type="primary">dl</name>
</gene>
<dbReference type="GO" id="GO:0000902">
    <property type="term" value="P:cell morphogenesis"/>
    <property type="evidence" value="ECO:0007669"/>
    <property type="project" value="UniProtKB-ARBA"/>
</dbReference>
<dbReference type="PROSITE" id="PS01187">
    <property type="entry name" value="EGF_CA"/>
    <property type="match status" value="1"/>
</dbReference>
<keyword evidence="8" id="KW-0524">Neurogenesis</keyword>
<dbReference type="GO" id="GO:0005509">
    <property type="term" value="F:calcium ion binding"/>
    <property type="evidence" value="ECO:0007669"/>
    <property type="project" value="InterPro"/>
</dbReference>
<evidence type="ECO:0000256" key="2">
    <source>
        <dbReference type="ARBA" id="ARBA00022473"/>
    </source>
</evidence>
<feature type="region of interest" description="Disordered" evidence="16">
    <location>
        <begin position="633"/>
        <end position="666"/>
    </location>
</feature>
<keyword evidence="6 15" id="KW-0677">Repeat</keyword>
<evidence type="ECO:0000256" key="4">
    <source>
        <dbReference type="ARBA" id="ARBA00022692"/>
    </source>
</evidence>
<feature type="disulfide bond" evidence="13">
    <location>
        <begin position="318"/>
        <end position="327"/>
    </location>
</feature>
<dbReference type="SUPFAM" id="SSF57184">
    <property type="entry name" value="Growth factor receptor domain"/>
    <property type="match status" value="1"/>
</dbReference>
<dbReference type="Gene3D" id="2.10.25.140">
    <property type="match status" value="1"/>
</dbReference>
<keyword evidence="5 15" id="KW-0732">Signal</keyword>
<dbReference type="InterPro" id="IPR018097">
    <property type="entry name" value="EGF_Ca-bd_CS"/>
</dbReference>
<feature type="domain" description="EGF-like" evidence="19">
    <location>
        <begin position="485"/>
        <end position="521"/>
    </location>
</feature>
<feature type="signal peptide" evidence="18">
    <location>
        <begin position="1"/>
        <end position="21"/>
    </location>
</feature>
<dbReference type="GO" id="GO:0048666">
    <property type="term" value="P:neuron development"/>
    <property type="evidence" value="ECO:0007669"/>
    <property type="project" value="UniProtKB-ARBA"/>
</dbReference>
<dbReference type="GO" id="GO:0007219">
    <property type="term" value="P:Notch signaling pathway"/>
    <property type="evidence" value="ECO:0007669"/>
    <property type="project" value="InterPro"/>
</dbReference>